<accession>A0A0G1W306</accession>
<comment type="caution">
    <text evidence="2">The sequence shown here is derived from an EMBL/GenBank/DDBJ whole genome shotgun (WGS) entry which is preliminary data.</text>
</comment>
<dbReference type="Proteomes" id="UP000034588">
    <property type="component" value="Unassembled WGS sequence"/>
</dbReference>
<dbReference type="AlphaFoldDB" id="A0A0G1W306"/>
<feature type="transmembrane region" description="Helical" evidence="1">
    <location>
        <begin position="43"/>
        <end position="63"/>
    </location>
</feature>
<evidence type="ECO:0000313" key="3">
    <source>
        <dbReference type="Proteomes" id="UP000034588"/>
    </source>
</evidence>
<reference evidence="2 3" key="1">
    <citation type="journal article" date="2015" name="Nature">
        <title>rRNA introns, odd ribosomes, and small enigmatic genomes across a large radiation of phyla.</title>
        <authorList>
            <person name="Brown C.T."/>
            <person name="Hug L.A."/>
            <person name="Thomas B.C."/>
            <person name="Sharon I."/>
            <person name="Castelle C.J."/>
            <person name="Singh A."/>
            <person name="Wilkins M.J."/>
            <person name="Williams K.H."/>
            <person name="Banfield J.F."/>
        </authorList>
    </citation>
    <scope>NUCLEOTIDE SEQUENCE [LARGE SCALE GENOMIC DNA]</scope>
</reference>
<evidence type="ECO:0000313" key="2">
    <source>
        <dbReference type="EMBL" id="KKW12975.1"/>
    </source>
</evidence>
<keyword evidence="1" id="KW-0812">Transmembrane</keyword>
<keyword evidence="1" id="KW-1133">Transmembrane helix</keyword>
<organism evidence="2 3">
    <name type="scientific">Candidatus Gottesmanbacteria bacterium GW2011_GWB1_49_7</name>
    <dbReference type="NCBI Taxonomy" id="1618448"/>
    <lineage>
        <taxon>Bacteria</taxon>
        <taxon>Candidatus Gottesmaniibacteriota</taxon>
    </lineage>
</organism>
<gene>
    <name evidence="2" type="ORF">UY48_C0006G0028</name>
</gene>
<name>A0A0G1W306_9BACT</name>
<sequence>MSLINVLGTCVVCSLAVRAAHYYAMKSMFGLFYHPELFTEVVYTAGPHIVVFVACLALLVGLLKVKQHKLARGF</sequence>
<proteinExistence type="predicted"/>
<evidence type="ECO:0000256" key="1">
    <source>
        <dbReference type="SAM" id="Phobius"/>
    </source>
</evidence>
<dbReference type="EMBL" id="LCQD01000006">
    <property type="protein sequence ID" value="KKW12975.1"/>
    <property type="molecule type" value="Genomic_DNA"/>
</dbReference>
<protein>
    <submittedName>
        <fullName evidence="2">Uncharacterized protein</fullName>
    </submittedName>
</protein>
<keyword evidence="1" id="KW-0472">Membrane</keyword>